<dbReference type="InterPro" id="IPR010832">
    <property type="entry name" value="ProSAAS"/>
</dbReference>
<feature type="compositionally biased region" description="Acidic residues" evidence="2">
    <location>
        <begin position="262"/>
        <end position="272"/>
    </location>
</feature>
<keyword evidence="3" id="KW-1185">Reference proteome</keyword>
<dbReference type="PANTHER" id="PTHR15531">
    <property type="entry name" value="PROSAAS"/>
    <property type="match status" value="1"/>
</dbReference>
<keyword evidence="1" id="KW-0175">Coiled coil</keyword>
<accession>A0ABM4NCY9</accession>
<gene>
    <name evidence="4" type="primary">PCSK1N</name>
</gene>
<dbReference type="Pfam" id="PF07259">
    <property type="entry name" value="ProSAAS"/>
    <property type="match status" value="1"/>
</dbReference>
<evidence type="ECO:0000256" key="2">
    <source>
        <dbReference type="SAM" id="MobiDB-lite"/>
    </source>
</evidence>
<dbReference type="Proteomes" id="UP001652662">
    <property type="component" value="Chromosome X"/>
</dbReference>
<feature type="coiled-coil region" evidence="1">
    <location>
        <begin position="159"/>
        <end position="191"/>
    </location>
</feature>
<dbReference type="GeneID" id="139081203"/>
<evidence type="ECO:0000256" key="1">
    <source>
        <dbReference type="SAM" id="Coils"/>
    </source>
</evidence>
<protein>
    <submittedName>
        <fullName evidence="4">ProSAAS</fullName>
    </submittedName>
</protein>
<feature type="region of interest" description="Disordered" evidence="2">
    <location>
        <begin position="55"/>
        <end position="79"/>
    </location>
</feature>
<reference evidence="4" key="1">
    <citation type="submission" date="2025-08" db="UniProtKB">
        <authorList>
            <consortium name="RefSeq"/>
        </authorList>
    </citation>
    <scope>IDENTIFICATION</scope>
    <source>
        <tissue evidence="4">Blood</tissue>
    </source>
</reference>
<feature type="region of interest" description="Disordered" evidence="2">
    <location>
        <begin position="245"/>
        <end position="272"/>
    </location>
</feature>
<feature type="compositionally biased region" description="Low complexity" evidence="2">
    <location>
        <begin position="55"/>
        <end position="70"/>
    </location>
</feature>
<evidence type="ECO:0000313" key="4">
    <source>
        <dbReference type="RefSeq" id="XP_070462801.1"/>
    </source>
</evidence>
<name>A0ABM4NCY9_EQUPR</name>
<organism evidence="3 4">
    <name type="scientific">Equus przewalskii</name>
    <name type="common">Przewalski's horse</name>
    <name type="synonym">Equus caballus przewalskii</name>
    <dbReference type="NCBI Taxonomy" id="9798"/>
    <lineage>
        <taxon>Eukaryota</taxon>
        <taxon>Metazoa</taxon>
        <taxon>Chordata</taxon>
        <taxon>Craniata</taxon>
        <taxon>Vertebrata</taxon>
        <taxon>Euteleostomi</taxon>
        <taxon>Mammalia</taxon>
        <taxon>Eutheria</taxon>
        <taxon>Laurasiatheria</taxon>
        <taxon>Perissodactyla</taxon>
        <taxon>Equidae</taxon>
        <taxon>Equus</taxon>
    </lineage>
</organism>
<sequence length="343" mass="35490">MATAIAGSCSPPCPLGISMATGGTEGLRELGCRACVECGRGWAGEGRAPRCAQPQSTAALPASPSAAHLPASPPVRSPARWGSMAGSPLLRGPRAGGVGLLVLLLLGLLRPPPALCARPVKESRSLGAASPPMAEAGAPRRFRRAVPRGEAAGAVQELARALAHLLEAERQERARAEAQEAEDQQARVLAQLLRVWSTPRTSDAAPGLEDDPDAPAAQLARALLRARLDPAALAAQLVPAPVPAAALRPRPPVYDDGPTGPDAEDAGDETPDVDPELLRYLLGRILAGSADSEAVAAPRRLRRAADQDLGPEVPPEGVLGALLRVKRLETPAPQAPARRILPP</sequence>
<evidence type="ECO:0000313" key="3">
    <source>
        <dbReference type="Proteomes" id="UP001652662"/>
    </source>
</evidence>
<dbReference type="RefSeq" id="XP_070462801.1">
    <property type="nucleotide sequence ID" value="XM_070606700.1"/>
</dbReference>
<proteinExistence type="predicted"/>
<dbReference type="PANTHER" id="PTHR15531:SF0">
    <property type="entry name" value="PROSAAS"/>
    <property type="match status" value="1"/>
</dbReference>